<evidence type="ECO:0000313" key="5">
    <source>
        <dbReference type="Proteomes" id="UP000053958"/>
    </source>
</evidence>
<dbReference type="STRING" id="1408163.A0A0F4YFK6"/>
<feature type="compositionally biased region" description="Polar residues" evidence="1">
    <location>
        <begin position="214"/>
        <end position="237"/>
    </location>
</feature>
<feature type="compositionally biased region" description="Polar residues" evidence="1">
    <location>
        <begin position="195"/>
        <end position="205"/>
    </location>
</feature>
<evidence type="ECO:0000259" key="3">
    <source>
        <dbReference type="SMART" id="SM00974"/>
    </source>
</evidence>
<dbReference type="GeneID" id="25321619"/>
<keyword evidence="2" id="KW-1133">Transmembrane helix</keyword>
<comment type="caution">
    <text evidence="4">The sequence shown here is derived from an EMBL/GenBank/DDBJ whole genome shotgun (WGS) entry which is preliminary data.</text>
</comment>
<dbReference type="EMBL" id="LASV01000742">
    <property type="protein sequence ID" value="KKA16706.1"/>
    <property type="molecule type" value="Genomic_DNA"/>
</dbReference>
<name>A0A0F4YFK6_RASE3</name>
<proteinExistence type="predicted"/>
<feature type="region of interest" description="Disordered" evidence="1">
    <location>
        <begin position="670"/>
        <end position="728"/>
    </location>
</feature>
<dbReference type="Pfam" id="PF16015">
    <property type="entry name" value="Promethin"/>
    <property type="match status" value="1"/>
</dbReference>
<reference evidence="4 5" key="1">
    <citation type="submission" date="2015-04" db="EMBL/GenBank/DDBJ databases">
        <authorList>
            <person name="Heijne W.H."/>
            <person name="Fedorova N.D."/>
            <person name="Nierman W.C."/>
            <person name="Vollebregt A.W."/>
            <person name="Zhao Z."/>
            <person name="Wu L."/>
            <person name="Kumar M."/>
            <person name="Stam H."/>
            <person name="van den Berg M.A."/>
            <person name="Pel H.J."/>
        </authorList>
    </citation>
    <scope>NUCLEOTIDE SEQUENCE [LARGE SCALE GENOMIC DNA]</scope>
    <source>
        <strain evidence="4 5">CBS 393.64</strain>
    </source>
</reference>
<protein>
    <recommendedName>
        <fullName evidence="3">Bacteriophage T5 Orf172 DNA-binding domain-containing protein</fullName>
    </recommendedName>
</protein>
<dbReference type="SMART" id="SM00974">
    <property type="entry name" value="T5orf172"/>
    <property type="match status" value="1"/>
</dbReference>
<evidence type="ECO:0000256" key="1">
    <source>
        <dbReference type="SAM" id="MobiDB-lite"/>
    </source>
</evidence>
<dbReference type="InterPro" id="IPR018306">
    <property type="entry name" value="Phage_T5_Orf172_DNA-bd"/>
</dbReference>
<evidence type="ECO:0000313" key="4">
    <source>
        <dbReference type="EMBL" id="KKA16706.1"/>
    </source>
</evidence>
<dbReference type="Proteomes" id="UP000053958">
    <property type="component" value="Unassembled WGS sequence"/>
</dbReference>
<feature type="transmembrane region" description="Helical" evidence="2">
    <location>
        <begin position="555"/>
        <end position="574"/>
    </location>
</feature>
<feature type="compositionally biased region" description="Polar residues" evidence="1">
    <location>
        <begin position="123"/>
        <end position="138"/>
    </location>
</feature>
<evidence type="ECO:0000256" key="2">
    <source>
        <dbReference type="SAM" id="Phobius"/>
    </source>
</evidence>
<feature type="domain" description="Bacteriophage T5 Orf172 DNA-binding" evidence="3">
    <location>
        <begin position="327"/>
        <end position="439"/>
    </location>
</feature>
<dbReference type="InterPro" id="IPR053006">
    <property type="entry name" value="Meiosis_regulatory"/>
</dbReference>
<feature type="region of interest" description="Disordered" evidence="1">
    <location>
        <begin position="282"/>
        <end position="308"/>
    </location>
</feature>
<feature type="compositionally biased region" description="Basic and acidic residues" evidence="1">
    <location>
        <begin position="691"/>
        <end position="705"/>
    </location>
</feature>
<feature type="region of interest" description="Disordered" evidence="1">
    <location>
        <begin position="159"/>
        <end position="243"/>
    </location>
</feature>
<accession>A0A0F4YFK6</accession>
<organism evidence="4 5">
    <name type="scientific">Rasamsonia emersonii (strain ATCC 16479 / CBS 393.64 / IMI 116815)</name>
    <dbReference type="NCBI Taxonomy" id="1408163"/>
    <lineage>
        <taxon>Eukaryota</taxon>
        <taxon>Fungi</taxon>
        <taxon>Dikarya</taxon>
        <taxon>Ascomycota</taxon>
        <taxon>Pezizomycotina</taxon>
        <taxon>Eurotiomycetes</taxon>
        <taxon>Eurotiomycetidae</taxon>
        <taxon>Eurotiales</taxon>
        <taxon>Trichocomaceae</taxon>
        <taxon>Rasamsonia</taxon>
    </lineage>
</organism>
<sequence>MPFIANTPESILPRSDSLNPATTCRGITVNGRPCRRPLTSPAPSSKGNMAGGSDPAAFYCWQHKDQAEQFVGNTQKKGRADNQPIKERTSIDTLVERLGVLDVNDEKGRTKPRQDGAKRHGPNGTNGKSQPHGRSSQAGRAGKTIFCCFRIADADDLPASKPVARPVDDQHKRGSTAPSASQQRPVIIRKPHSPQRAQIIQQRPVPTTPPKQGHSATPTRPFQPATPASSTSQTQPLLSWIPPHLSPQTTANLLTELAKPISEADEEGYIYIFWITPSTSNSTAPPPSDIASNLLPSPNRPGHHRRTSDALRAVQSHYADNRGSGSSPGTIRLKIGRTSNVYRRMNEWTRQCSYNLTLIRYYPYSPSSSSPSPSPARRPESHSSQEPGRRVPHVHRVERLIHIELADHRVKGQGPCPECGKEHREWFEFEATKDALRLVDEIDFRHELDESGLFDTCTVPTLFPVPLPDLLLEPNANWSLLNTELLTSVIILFFSKKRRPRALDAMVVVATQEDPISTVKWTILNGFSSVTDKAIAVLNHILPPERRETLQQRSVLFATSHPLLATLLLSQVAFSGIPLLLFVLLTVGVFVFSFVAALVVAVLSALLFTVFCVGFALLLLLPTLFVTTSTGVGVWLWGWSAYHLVKWFRGSDTEQLPKLSSGLASRVLGGSGGDNVSNEKDEKYPPSYEQEDAKSQPQETKKDVDSQTTTKPVNYVEGISDNPSVAAG</sequence>
<feature type="transmembrane region" description="Helical" evidence="2">
    <location>
        <begin position="615"/>
        <end position="637"/>
    </location>
</feature>
<gene>
    <name evidence="4" type="ORF">T310_9687</name>
</gene>
<feature type="region of interest" description="Disordered" evidence="1">
    <location>
        <begin position="102"/>
        <end position="139"/>
    </location>
</feature>
<dbReference type="AlphaFoldDB" id="A0A0F4YFK6"/>
<dbReference type="RefSeq" id="XP_013323318.1">
    <property type="nucleotide sequence ID" value="XM_013467864.1"/>
</dbReference>
<feature type="region of interest" description="Disordered" evidence="1">
    <location>
        <begin position="28"/>
        <end position="50"/>
    </location>
</feature>
<dbReference type="PANTHER" id="PTHR28094:SF2">
    <property type="entry name" value="BACTERIOPHAGE T5 ORF172 DNA-BINDING DOMAIN-CONTAINING PROTEIN"/>
    <property type="match status" value="1"/>
</dbReference>
<feature type="compositionally biased region" description="Basic and acidic residues" evidence="1">
    <location>
        <begin position="104"/>
        <end position="118"/>
    </location>
</feature>
<keyword evidence="2" id="KW-0472">Membrane</keyword>
<dbReference type="Pfam" id="PF10544">
    <property type="entry name" value="T5orf172"/>
    <property type="match status" value="1"/>
</dbReference>
<dbReference type="PANTHER" id="PTHR28094">
    <property type="entry name" value="MEIOTICALLY UP-REGULATED GENE 113 PROTEIN"/>
    <property type="match status" value="1"/>
</dbReference>
<keyword evidence="2" id="KW-0812">Transmembrane</keyword>
<keyword evidence="5" id="KW-1185">Reference proteome</keyword>
<dbReference type="OrthoDB" id="2417614at2759"/>
<feature type="transmembrane region" description="Helical" evidence="2">
    <location>
        <begin position="580"/>
        <end position="608"/>
    </location>
</feature>
<feature type="compositionally biased region" description="Basic and acidic residues" evidence="1">
    <location>
        <begin position="377"/>
        <end position="393"/>
    </location>
</feature>
<feature type="region of interest" description="Disordered" evidence="1">
    <location>
        <begin position="365"/>
        <end position="393"/>
    </location>
</feature>